<dbReference type="SUPFAM" id="SSF51338">
    <property type="entry name" value="Composite domain of metallo-dependent hydrolases"/>
    <property type="match status" value="1"/>
</dbReference>
<dbReference type="PANTHER" id="PTHR11113:SF14">
    <property type="entry name" value="N-ACETYLGLUCOSAMINE-6-PHOSPHATE DEACETYLASE"/>
    <property type="match status" value="1"/>
</dbReference>
<dbReference type="Gene3D" id="3.20.20.140">
    <property type="entry name" value="Metal-dependent hydrolases"/>
    <property type="match status" value="1"/>
</dbReference>
<feature type="domain" description="Amidohydrolase-related" evidence="6">
    <location>
        <begin position="53"/>
        <end position="376"/>
    </location>
</feature>
<evidence type="ECO:0000256" key="3">
    <source>
        <dbReference type="ARBA" id="ARBA00022801"/>
    </source>
</evidence>
<comment type="caution">
    <text evidence="7">The sequence shown here is derived from an EMBL/GenBank/DDBJ whole genome shotgun (WGS) entry which is preliminary data.</text>
</comment>
<dbReference type="EMBL" id="JBJYXY010000001">
    <property type="protein sequence ID" value="MFN2976376.1"/>
    <property type="molecule type" value="Genomic_DNA"/>
</dbReference>
<sequence length="393" mass="40874">MPHTAITAARLLLPNGALNQPLLFVRDGVVERISTRAEAELPANTLDLGDATLAPGFLDVHVHGAGGRDVMEGTQDAVETTACMLARFGTTSFLATTVTAPIDHTLSALEALADSIESEPTAAGARPIGIHLEGPFISHAKRGVHPVANILPPSIGLFDRFQQAARGHIRLMTIAPETEGATELIAHAAASGVRLSMGHSNATAAETRSGIATARRAAPTQAVSATHTFNAMRALDHREPGILGVTLDDADLFAELICDGIHTTPEAVRLWFRSKGENRAILVTDGMAATGMPDGDYKLGELDVTVRDGVCTSSGVLAGSVLTMQRAVANLQAFTGASLATAVRLATHNPAALLGLADEQAGMVPGAEASFTVFDKAGAFRGTVLRGEHLPFA</sequence>
<proteinExistence type="inferred from homology"/>
<dbReference type="Proteomes" id="UP001634747">
    <property type="component" value="Unassembled WGS sequence"/>
</dbReference>
<name>A0ABW9KN74_9BACT</name>
<keyword evidence="4 5" id="KW-0119">Carbohydrate metabolism</keyword>
<dbReference type="EC" id="3.5.1.25" evidence="7"/>
<gene>
    <name evidence="7" type="primary">nagA</name>
    <name evidence="7" type="ORF">ACK2TP_11440</name>
</gene>
<protein>
    <submittedName>
        <fullName evidence="7">N-acetylglucosamine-6-phosphate deacetylase</fullName>
        <ecNumber evidence="7">3.5.1.25</ecNumber>
    </submittedName>
</protein>
<dbReference type="GO" id="GO:0008448">
    <property type="term" value="F:N-acetylglucosamine-6-phosphate deacetylase activity"/>
    <property type="evidence" value="ECO:0007669"/>
    <property type="project" value="UniProtKB-EC"/>
</dbReference>
<dbReference type="Pfam" id="PF01979">
    <property type="entry name" value="Amidohydro_1"/>
    <property type="match status" value="1"/>
</dbReference>
<dbReference type="NCBIfam" id="TIGR00221">
    <property type="entry name" value="nagA"/>
    <property type="match status" value="1"/>
</dbReference>
<dbReference type="RefSeq" id="WP_263412144.1">
    <property type="nucleotide sequence ID" value="NZ_BAABBH010000001.1"/>
</dbReference>
<reference evidence="7 8" key="1">
    <citation type="submission" date="2024-12" db="EMBL/GenBank/DDBJ databases">
        <authorList>
            <person name="Lee Y."/>
        </authorList>
    </citation>
    <scope>NUCLEOTIDE SEQUENCE [LARGE SCALE GENOMIC DNA]</scope>
    <source>
        <strain evidence="7 8">03SUJ4</strain>
    </source>
</reference>
<keyword evidence="2" id="KW-0479">Metal-binding</keyword>
<evidence type="ECO:0000256" key="1">
    <source>
        <dbReference type="ARBA" id="ARBA00010716"/>
    </source>
</evidence>
<dbReference type="InterPro" id="IPR032466">
    <property type="entry name" value="Metal_Hydrolase"/>
</dbReference>
<dbReference type="PIRSF" id="PIRSF038994">
    <property type="entry name" value="NagA"/>
    <property type="match status" value="1"/>
</dbReference>
<organism evidence="7 8">
    <name type="scientific">Terriglobus aquaticus</name>
    <dbReference type="NCBI Taxonomy" id="940139"/>
    <lineage>
        <taxon>Bacteria</taxon>
        <taxon>Pseudomonadati</taxon>
        <taxon>Acidobacteriota</taxon>
        <taxon>Terriglobia</taxon>
        <taxon>Terriglobales</taxon>
        <taxon>Acidobacteriaceae</taxon>
        <taxon>Terriglobus</taxon>
    </lineage>
</organism>
<evidence type="ECO:0000256" key="5">
    <source>
        <dbReference type="PIRNR" id="PIRNR038994"/>
    </source>
</evidence>
<dbReference type="SUPFAM" id="SSF51556">
    <property type="entry name" value="Metallo-dependent hydrolases"/>
    <property type="match status" value="1"/>
</dbReference>
<comment type="similarity">
    <text evidence="1 5">Belongs to the metallo-dependent hydrolases superfamily. NagA family.</text>
</comment>
<dbReference type="InterPro" id="IPR006680">
    <property type="entry name" value="Amidohydro-rel"/>
</dbReference>
<dbReference type="PANTHER" id="PTHR11113">
    <property type="entry name" value="N-ACETYLGLUCOSAMINE-6-PHOSPHATE DEACETYLASE"/>
    <property type="match status" value="1"/>
</dbReference>
<keyword evidence="8" id="KW-1185">Reference proteome</keyword>
<accession>A0ABW9KN74</accession>
<keyword evidence="3 5" id="KW-0378">Hydrolase</keyword>
<evidence type="ECO:0000256" key="2">
    <source>
        <dbReference type="ARBA" id="ARBA00022723"/>
    </source>
</evidence>
<evidence type="ECO:0000256" key="4">
    <source>
        <dbReference type="ARBA" id="ARBA00023277"/>
    </source>
</evidence>
<dbReference type="Gene3D" id="2.30.40.10">
    <property type="entry name" value="Urease, subunit C, domain 1"/>
    <property type="match status" value="1"/>
</dbReference>
<dbReference type="CDD" id="cd00854">
    <property type="entry name" value="NagA"/>
    <property type="match status" value="1"/>
</dbReference>
<evidence type="ECO:0000259" key="6">
    <source>
        <dbReference type="Pfam" id="PF01979"/>
    </source>
</evidence>
<dbReference type="InterPro" id="IPR003764">
    <property type="entry name" value="GlcNAc_6-P_deAcase"/>
</dbReference>
<evidence type="ECO:0000313" key="7">
    <source>
        <dbReference type="EMBL" id="MFN2976376.1"/>
    </source>
</evidence>
<dbReference type="InterPro" id="IPR011059">
    <property type="entry name" value="Metal-dep_hydrolase_composite"/>
</dbReference>
<evidence type="ECO:0000313" key="8">
    <source>
        <dbReference type="Proteomes" id="UP001634747"/>
    </source>
</evidence>